<evidence type="ECO:0000313" key="2">
    <source>
        <dbReference type="EMBL" id="CAK0809784.1"/>
    </source>
</evidence>
<keyword evidence="3" id="KW-1185">Reference proteome</keyword>
<proteinExistence type="predicted"/>
<dbReference type="EMBL" id="CAUYUJ010004481">
    <property type="protein sequence ID" value="CAK0809784.1"/>
    <property type="molecule type" value="Genomic_DNA"/>
</dbReference>
<evidence type="ECO:0000313" key="3">
    <source>
        <dbReference type="Proteomes" id="UP001189429"/>
    </source>
</evidence>
<feature type="region of interest" description="Disordered" evidence="1">
    <location>
        <begin position="60"/>
        <end position="84"/>
    </location>
</feature>
<feature type="compositionally biased region" description="Polar residues" evidence="1">
    <location>
        <begin position="1"/>
        <end position="29"/>
    </location>
</feature>
<comment type="caution">
    <text evidence="2">The sequence shown here is derived from an EMBL/GenBank/DDBJ whole genome shotgun (WGS) entry which is preliminary data.</text>
</comment>
<accession>A0ABN9R0Z3</accession>
<dbReference type="Proteomes" id="UP001189429">
    <property type="component" value="Unassembled WGS sequence"/>
</dbReference>
<organism evidence="2 3">
    <name type="scientific">Prorocentrum cordatum</name>
    <dbReference type="NCBI Taxonomy" id="2364126"/>
    <lineage>
        <taxon>Eukaryota</taxon>
        <taxon>Sar</taxon>
        <taxon>Alveolata</taxon>
        <taxon>Dinophyceae</taxon>
        <taxon>Prorocentrales</taxon>
        <taxon>Prorocentraceae</taxon>
        <taxon>Prorocentrum</taxon>
    </lineage>
</organism>
<gene>
    <name evidence="2" type="ORF">PCOR1329_LOCUS14933</name>
</gene>
<name>A0ABN9R0Z3_9DINO</name>
<feature type="region of interest" description="Disordered" evidence="1">
    <location>
        <begin position="1"/>
        <end position="37"/>
    </location>
</feature>
<reference evidence="2" key="1">
    <citation type="submission" date="2023-10" db="EMBL/GenBank/DDBJ databases">
        <authorList>
            <person name="Chen Y."/>
            <person name="Shah S."/>
            <person name="Dougan E. K."/>
            <person name="Thang M."/>
            <person name="Chan C."/>
        </authorList>
    </citation>
    <scope>NUCLEOTIDE SEQUENCE [LARGE SCALE GENOMIC DNA]</scope>
</reference>
<protein>
    <submittedName>
        <fullName evidence="2">Uncharacterized protein</fullName>
    </submittedName>
</protein>
<evidence type="ECO:0000256" key="1">
    <source>
        <dbReference type="SAM" id="MobiDB-lite"/>
    </source>
</evidence>
<sequence length="111" mass="11105">MGALATTPSVAASDGMNTETDSSSATQGSAALRLDTDLAAGSETDQLHAIEVDNEDIRKTAAAAATAGPATPTPSPNSSALPTSIPFVEGQLPGDLEDEVLAHFSIVQATP</sequence>